<organism evidence="2 3">
    <name type="scientific">Streptomyces rochei</name>
    <name type="common">Streptomyces parvullus</name>
    <dbReference type="NCBI Taxonomy" id="1928"/>
    <lineage>
        <taxon>Bacteria</taxon>
        <taxon>Bacillati</taxon>
        <taxon>Actinomycetota</taxon>
        <taxon>Actinomycetes</taxon>
        <taxon>Kitasatosporales</taxon>
        <taxon>Streptomycetaceae</taxon>
        <taxon>Streptomyces</taxon>
        <taxon>Streptomyces rochei group</taxon>
    </lineage>
</organism>
<evidence type="ECO:0000313" key="3">
    <source>
        <dbReference type="Proteomes" id="UP001605990"/>
    </source>
</evidence>
<accession>A0ABW7E909</accession>
<gene>
    <name evidence="2" type="ORF">ACGU38_29185</name>
</gene>
<dbReference type="RefSeq" id="WP_282392913.1">
    <property type="nucleotide sequence ID" value="NZ_JBIENY010000417.1"/>
</dbReference>
<dbReference type="Proteomes" id="UP001605990">
    <property type="component" value="Unassembled WGS sequence"/>
</dbReference>
<name>A0ABW7E909_STRRO</name>
<comment type="caution">
    <text evidence="2">The sequence shown here is derived from an EMBL/GenBank/DDBJ whole genome shotgun (WGS) entry which is preliminary data.</text>
</comment>
<feature type="region of interest" description="Disordered" evidence="1">
    <location>
        <begin position="86"/>
        <end position="107"/>
    </location>
</feature>
<evidence type="ECO:0000313" key="2">
    <source>
        <dbReference type="EMBL" id="MFG6299421.1"/>
    </source>
</evidence>
<reference evidence="2 3" key="1">
    <citation type="submission" date="2024-10" db="EMBL/GenBank/DDBJ databases">
        <title>Draft genome assembly of a novel steroid transforming actinomycete isolated from African clawed frog Xenopus laevis.</title>
        <authorList>
            <person name="Bragin E."/>
            <person name="Kollerov V."/>
            <person name="Donova M.V."/>
        </authorList>
    </citation>
    <scope>NUCLEOTIDE SEQUENCE [LARGE SCALE GENOMIC DNA]</scope>
    <source>
        <strain evidence="2 3">MTOC-St3</strain>
    </source>
</reference>
<protein>
    <submittedName>
        <fullName evidence="2">Uncharacterized protein</fullName>
    </submittedName>
</protein>
<sequence length="206" mass="21472">MPTVSAQLIIAGQPLECSERPLLPCGPLALGGDSIADRLYMRHSTDKQTNLREGIALKALAREYSVDPKVIRRVLDSAGARDMPSDPYELLGELGGEDNSEPEASAPADPVVSIDVPGLLAEHLQDAADVVVRDALRGGRTVRRGRGYSLRVAAPLSSHRAALEACAALAADGAAPAGRKAYRIYADRVGAAPAARGMTAGTALLA</sequence>
<dbReference type="EMBL" id="JBIENY010000417">
    <property type="protein sequence ID" value="MFG6299421.1"/>
    <property type="molecule type" value="Genomic_DNA"/>
</dbReference>
<evidence type="ECO:0000256" key="1">
    <source>
        <dbReference type="SAM" id="MobiDB-lite"/>
    </source>
</evidence>
<keyword evidence="3" id="KW-1185">Reference proteome</keyword>
<proteinExistence type="predicted"/>